<dbReference type="GO" id="GO:0006310">
    <property type="term" value="P:DNA recombination"/>
    <property type="evidence" value="ECO:0007669"/>
    <property type="project" value="UniProtKB-UniRule"/>
</dbReference>
<dbReference type="InterPro" id="IPR049163">
    <property type="entry name" value="Pif1-like_2B_dom"/>
</dbReference>
<dbReference type="GO" id="GO:0043139">
    <property type="term" value="F:5'-3' DNA helicase activity"/>
    <property type="evidence" value="ECO:0007669"/>
    <property type="project" value="UniProtKB-UniRule"/>
</dbReference>
<dbReference type="InterPro" id="IPR010285">
    <property type="entry name" value="DNA_helicase_pif1-like_DEAD"/>
</dbReference>
<dbReference type="HAMAP" id="MF_03176">
    <property type="entry name" value="PIF1"/>
    <property type="match status" value="1"/>
</dbReference>
<keyword evidence="8 12" id="KW-0233">DNA recombination</keyword>
<dbReference type="InterPro" id="IPR011320">
    <property type="entry name" value="RNase_H1_N"/>
</dbReference>
<keyword evidence="10 12" id="KW-0413">Isomerase</keyword>
<dbReference type="CDD" id="cd18037">
    <property type="entry name" value="DEXSc_Pif1_like"/>
    <property type="match status" value="1"/>
</dbReference>
<keyword evidence="5 12" id="KW-0067">ATP-binding</keyword>
<dbReference type="SUPFAM" id="SSF55658">
    <property type="entry name" value="L9 N-domain-like"/>
    <property type="match status" value="1"/>
</dbReference>
<dbReference type="EMBL" id="JACAZH010000005">
    <property type="protein sequence ID" value="KAF7367214.1"/>
    <property type="molecule type" value="Genomic_DNA"/>
</dbReference>
<evidence type="ECO:0000256" key="4">
    <source>
        <dbReference type="ARBA" id="ARBA00022806"/>
    </source>
</evidence>
<feature type="binding site" evidence="12">
    <location>
        <begin position="143"/>
        <end position="150"/>
    </location>
    <ligand>
        <name>ATP</name>
        <dbReference type="ChEBI" id="CHEBI:30616"/>
    </ligand>
</feature>
<name>A0A8H6YXU7_9AGAR</name>
<dbReference type="OrthoDB" id="432234at2759"/>
<keyword evidence="11 12" id="KW-0539">Nucleus</keyword>
<dbReference type="GO" id="GO:0006281">
    <property type="term" value="P:DNA repair"/>
    <property type="evidence" value="ECO:0007669"/>
    <property type="project" value="UniProtKB-UniRule"/>
</dbReference>
<comment type="subunit">
    <text evidence="12">Monomer.</text>
</comment>
<feature type="domain" description="AAA+ ATPase" evidence="13">
    <location>
        <begin position="135"/>
        <end position="444"/>
    </location>
</feature>
<dbReference type="PANTHER" id="PTHR47642:SF5">
    <property type="entry name" value="ATP-DEPENDENT DNA HELICASE"/>
    <property type="match status" value="1"/>
</dbReference>
<dbReference type="SMART" id="SM00382">
    <property type="entry name" value="AAA"/>
    <property type="match status" value="1"/>
</dbReference>
<evidence type="ECO:0000313" key="14">
    <source>
        <dbReference type="EMBL" id="KAF7367214.1"/>
    </source>
</evidence>
<dbReference type="InterPro" id="IPR051055">
    <property type="entry name" value="PIF1_helicase"/>
</dbReference>
<keyword evidence="3 12" id="KW-0378">Hydrolase</keyword>
<dbReference type="GO" id="GO:0005524">
    <property type="term" value="F:ATP binding"/>
    <property type="evidence" value="ECO:0007669"/>
    <property type="project" value="UniProtKB-UniRule"/>
</dbReference>
<dbReference type="InterPro" id="IPR037056">
    <property type="entry name" value="RNase_H1_N_sf"/>
</dbReference>
<dbReference type="GO" id="GO:0016787">
    <property type="term" value="F:hydrolase activity"/>
    <property type="evidence" value="ECO:0007669"/>
    <property type="project" value="UniProtKB-KW"/>
</dbReference>
<comment type="catalytic activity">
    <reaction evidence="12">
        <text>ATP + H2O = ADP + phosphate + H(+)</text>
        <dbReference type="Rhea" id="RHEA:13065"/>
        <dbReference type="ChEBI" id="CHEBI:15377"/>
        <dbReference type="ChEBI" id="CHEBI:15378"/>
        <dbReference type="ChEBI" id="CHEBI:30616"/>
        <dbReference type="ChEBI" id="CHEBI:43474"/>
        <dbReference type="ChEBI" id="CHEBI:456216"/>
        <dbReference type="EC" id="5.6.2.3"/>
    </reaction>
</comment>
<keyword evidence="6 12" id="KW-0238">DNA-binding</keyword>
<keyword evidence="1 12" id="KW-0547">Nucleotide-binding</keyword>
<comment type="function">
    <text evidence="12">DNA-dependent ATPase and 5'-3' DNA helicase required for the maintenance of both mitochondrial and nuclear genome stability.</text>
</comment>
<dbReference type="CDD" id="cd18809">
    <property type="entry name" value="SF1_C_RecD"/>
    <property type="match status" value="1"/>
</dbReference>
<keyword evidence="7 12" id="KW-0496">Mitochondrion</keyword>
<sequence>MKRALSKLKLASNSMPKPKYYAVAQGKEGPKVYHNWDECSKNVSRYPGAIHKSFSSLEHAETWLASSISLQAAPSSSRPVDSFSHSQKPYSRIAKPKAPTLAPEVVKAYRSNTEASTSKITLSDEQQAVLQRIKRGENIFFSGSAGTGKSVLLREIINELKNRDPRSSTLGITASTGIAAINIGGCTLHSWAGIGIGNESAKKMAGKFIGQAKHGSMLLDRWKHVKTLIIDEISMVDGQLFDKLEEMARLLRGNDAPFGGIQLVLSGDFFQLPPVPNRNGDEIITPVFAFDAKTWEICVGRPVTLTRVFRQKDQTFVTLLNAMRFGKIENVEAFTALAREVTYTDGLQPTELLSRREEVERVNNRRLDQLPGNCETYEAMDSRGTNSKGEKVSREQMERLLDRLVAPQSVGLKVGAQVMLIKNLAQGRLVNGSLGQVIGFSTAHDAIQRHVPIADQENKQPQHNPPPEGAQLWPLVRYTNGEEVLMIPQEFTINNADGGMEARRTQVPLILAWALSVHKSQGQTLERVKVDLKQTFEKGQAYVAVSRATTMEHLQILNFHPSKVVAHPRVQQWYTEIDRYRRVEEEMDMDDAMEAYYS</sequence>
<organism evidence="14 15">
    <name type="scientific">Mycena sanguinolenta</name>
    <dbReference type="NCBI Taxonomy" id="230812"/>
    <lineage>
        <taxon>Eukaryota</taxon>
        <taxon>Fungi</taxon>
        <taxon>Dikarya</taxon>
        <taxon>Basidiomycota</taxon>
        <taxon>Agaricomycotina</taxon>
        <taxon>Agaricomycetes</taxon>
        <taxon>Agaricomycetidae</taxon>
        <taxon>Agaricales</taxon>
        <taxon>Marasmiineae</taxon>
        <taxon>Mycenaceae</taxon>
        <taxon>Mycena</taxon>
    </lineage>
</organism>
<dbReference type="SUPFAM" id="SSF52540">
    <property type="entry name" value="P-loop containing nucleoside triphosphate hydrolases"/>
    <property type="match status" value="2"/>
</dbReference>
<dbReference type="AlphaFoldDB" id="A0A8H6YXU7"/>
<dbReference type="GO" id="GO:0005634">
    <property type="term" value="C:nucleus"/>
    <property type="evidence" value="ECO:0007669"/>
    <property type="project" value="UniProtKB-SubCell"/>
</dbReference>
<dbReference type="InterPro" id="IPR003593">
    <property type="entry name" value="AAA+_ATPase"/>
</dbReference>
<dbReference type="InterPro" id="IPR009027">
    <property type="entry name" value="Ribosomal_bL9/RNase_H1_N"/>
</dbReference>
<proteinExistence type="inferred from homology"/>
<dbReference type="Proteomes" id="UP000623467">
    <property type="component" value="Unassembled WGS sequence"/>
</dbReference>
<reference evidence="14" key="1">
    <citation type="submission" date="2020-05" db="EMBL/GenBank/DDBJ databases">
        <title>Mycena genomes resolve the evolution of fungal bioluminescence.</title>
        <authorList>
            <person name="Tsai I.J."/>
        </authorList>
    </citation>
    <scope>NUCLEOTIDE SEQUENCE</scope>
    <source>
        <strain evidence="14">160909Yilan</strain>
    </source>
</reference>
<evidence type="ECO:0000256" key="5">
    <source>
        <dbReference type="ARBA" id="ARBA00022840"/>
    </source>
</evidence>
<evidence type="ECO:0000256" key="8">
    <source>
        <dbReference type="ARBA" id="ARBA00023172"/>
    </source>
</evidence>
<protein>
    <recommendedName>
        <fullName evidence="12">ATP-dependent DNA helicase PIF1</fullName>
        <ecNumber evidence="12">5.6.2.3</ecNumber>
    </recommendedName>
    <alternativeName>
        <fullName evidence="12">DNA 5'-3' helicase PIF1</fullName>
    </alternativeName>
    <alternativeName>
        <fullName evidence="12">DNA repair and recombination helicase PIF1</fullName>
    </alternativeName>
</protein>
<evidence type="ECO:0000313" key="15">
    <source>
        <dbReference type="Proteomes" id="UP000623467"/>
    </source>
</evidence>
<dbReference type="Pfam" id="PF01693">
    <property type="entry name" value="Cauli_VI"/>
    <property type="match status" value="1"/>
</dbReference>
<comment type="cofactor">
    <cofactor evidence="12">
        <name>Mg(2+)</name>
        <dbReference type="ChEBI" id="CHEBI:18420"/>
    </cofactor>
</comment>
<dbReference type="GO" id="GO:0005739">
    <property type="term" value="C:mitochondrion"/>
    <property type="evidence" value="ECO:0007669"/>
    <property type="project" value="UniProtKB-SubCell"/>
</dbReference>
<evidence type="ECO:0000256" key="12">
    <source>
        <dbReference type="HAMAP-Rule" id="MF_03176"/>
    </source>
</evidence>
<comment type="caution">
    <text evidence="12">Lacks conserved residue(s) required for the propagation of feature annotation.</text>
</comment>
<keyword evidence="4 12" id="KW-0347">Helicase</keyword>
<evidence type="ECO:0000256" key="7">
    <source>
        <dbReference type="ARBA" id="ARBA00023128"/>
    </source>
</evidence>
<evidence type="ECO:0000256" key="11">
    <source>
        <dbReference type="ARBA" id="ARBA00023242"/>
    </source>
</evidence>
<dbReference type="Gene3D" id="3.40.970.10">
    <property type="entry name" value="Ribonuclease H1, N-terminal domain"/>
    <property type="match status" value="1"/>
</dbReference>
<keyword evidence="9 12" id="KW-0234">DNA repair</keyword>
<dbReference type="GO" id="GO:0000723">
    <property type="term" value="P:telomere maintenance"/>
    <property type="evidence" value="ECO:0007669"/>
    <property type="project" value="InterPro"/>
</dbReference>
<dbReference type="PANTHER" id="PTHR47642">
    <property type="entry name" value="ATP-DEPENDENT DNA HELICASE"/>
    <property type="match status" value="1"/>
</dbReference>
<accession>A0A8H6YXU7</accession>
<comment type="caution">
    <text evidence="14">The sequence shown here is derived from an EMBL/GenBank/DDBJ whole genome shotgun (WGS) entry which is preliminary data.</text>
</comment>
<comment type="similarity">
    <text evidence="12">Belongs to the helicase family. PIF1 subfamily.</text>
</comment>
<keyword evidence="15" id="KW-1185">Reference proteome</keyword>
<dbReference type="Gene3D" id="3.40.50.300">
    <property type="entry name" value="P-loop containing nucleotide triphosphate hydrolases"/>
    <property type="match status" value="2"/>
</dbReference>
<dbReference type="InterPro" id="IPR027417">
    <property type="entry name" value="P-loop_NTPase"/>
</dbReference>
<evidence type="ECO:0000259" key="13">
    <source>
        <dbReference type="SMART" id="SM00382"/>
    </source>
</evidence>
<evidence type="ECO:0000256" key="9">
    <source>
        <dbReference type="ARBA" id="ARBA00023204"/>
    </source>
</evidence>
<evidence type="ECO:0000256" key="2">
    <source>
        <dbReference type="ARBA" id="ARBA00022763"/>
    </source>
</evidence>
<dbReference type="Pfam" id="PF05970">
    <property type="entry name" value="PIF1"/>
    <property type="match status" value="1"/>
</dbReference>
<evidence type="ECO:0000256" key="10">
    <source>
        <dbReference type="ARBA" id="ARBA00023235"/>
    </source>
</evidence>
<keyword evidence="2 12" id="KW-0227">DNA damage</keyword>
<gene>
    <name evidence="12" type="primary">PIF1</name>
    <name evidence="14" type="ORF">MSAN_00783200</name>
</gene>
<dbReference type="InterPro" id="IPR048293">
    <property type="entry name" value="PIF1_RRM3_pfh1"/>
</dbReference>
<dbReference type="Pfam" id="PF21530">
    <property type="entry name" value="Pif1_2B_dom"/>
    <property type="match status" value="1"/>
</dbReference>
<dbReference type="EC" id="5.6.2.3" evidence="12"/>
<comment type="subcellular location">
    <subcellularLocation>
        <location evidence="12">Nucleus</location>
    </subcellularLocation>
    <subcellularLocation>
        <location evidence="12">Mitochondrion</location>
    </subcellularLocation>
</comment>
<evidence type="ECO:0000256" key="1">
    <source>
        <dbReference type="ARBA" id="ARBA00022741"/>
    </source>
</evidence>
<dbReference type="GO" id="GO:0003677">
    <property type="term" value="F:DNA binding"/>
    <property type="evidence" value="ECO:0007669"/>
    <property type="project" value="UniProtKB-KW"/>
</dbReference>
<evidence type="ECO:0000256" key="6">
    <source>
        <dbReference type="ARBA" id="ARBA00023125"/>
    </source>
</evidence>
<evidence type="ECO:0000256" key="3">
    <source>
        <dbReference type="ARBA" id="ARBA00022801"/>
    </source>
</evidence>